<accession>A0ACC6TIP6</accession>
<evidence type="ECO:0000313" key="1">
    <source>
        <dbReference type="EMBL" id="MET3773579.1"/>
    </source>
</evidence>
<gene>
    <name evidence="1" type="ORF">ABIC98_003244</name>
</gene>
<evidence type="ECO:0000313" key="2">
    <source>
        <dbReference type="Proteomes" id="UP001549207"/>
    </source>
</evidence>
<organism evidence="1 2">
    <name type="scientific">Arthrobacter nitrophenolicus</name>
    <dbReference type="NCBI Taxonomy" id="683150"/>
    <lineage>
        <taxon>Bacteria</taxon>
        <taxon>Bacillati</taxon>
        <taxon>Actinomycetota</taxon>
        <taxon>Actinomycetes</taxon>
        <taxon>Micrococcales</taxon>
        <taxon>Micrococcaceae</taxon>
        <taxon>Arthrobacter</taxon>
    </lineage>
</organism>
<reference evidence="1" key="1">
    <citation type="submission" date="2024-06" db="EMBL/GenBank/DDBJ databases">
        <title>Genomic Encyclopedia of Type Strains, Phase IV (KMG-IV): sequencing the most valuable type-strain genomes for metagenomic binning, comparative biology and taxonomic classification.</title>
        <authorList>
            <person name="Goeker M."/>
        </authorList>
    </citation>
    <scope>NUCLEOTIDE SEQUENCE</scope>
    <source>
        <strain evidence="1">SJCon</strain>
    </source>
</reference>
<dbReference type="EMBL" id="JBEPNJ010000015">
    <property type="protein sequence ID" value="MET3773579.1"/>
    <property type="molecule type" value="Genomic_DNA"/>
</dbReference>
<protein>
    <submittedName>
        <fullName evidence="1">DNA gyrase/topoisomerase IV subunit A</fullName>
    </submittedName>
</protein>
<sequence length="90" mass="10173">MDEDERHARDELATLEALLQAMDRRDEMFRVVDDSETVDEAIRRVGQLLGIGAVSSRAVIDLQVRRFTGGQRRAMASRAGELRSMLLDAR</sequence>
<comment type="caution">
    <text evidence="1">The sequence shown here is derived from an EMBL/GenBank/DDBJ whole genome shotgun (WGS) entry which is preliminary data.</text>
</comment>
<dbReference type="Proteomes" id="UP001549207">
    <property type="component" value="Unassembled WGS sequence"/>
</dbReference>
<proteinExistence type="predicted"/>
<name>A0ACC6TIP6_9MICC</name>
<keyword evidence="2" id="KW-1185">Reference proteome</keyword>